<feature type="transmembrane region" description="Helical" evidence="4">
    <location>
        <begin position="170"/>
        <end position="189"/>
    </location>
</feature>
<feature type="transmembrane region" description="Helical" evidence="4">
    <location>
        <begin position="309"/>
        <end position="328"/>
    </location>
</feature>
<keyword evidence="3 4" id="KW-0472">Membrane</keyword>
<evidence type="ECO:0000313" key="7">
    <source>
        <dbReference type="Proteomes" id="UP000789704"/>
    </source>
</evidence>
<dbReference type="PANTHER" id="PTHR42910:SF1">
    <property type="entry name" value="MAJOR FACILITATOR SUPERFAMILY (MFS) PROFILE DOMAIN-CONTAINING PROTEIN"/>
    <property type="match status" value="1"/>
</dbReference>
<keyword evidence="2 4" id="KW-1133">Transmembrane helix</keyword>
<dbReference type="SUPFAM" id="SSF103473">
    <property type="entry name" value="MFS general substrate transporter"/>
    <property type="match status" value="1"/>
</dbReference>
<evidence type="ECO:0000259" key="5">
    <source>
        <dbReference type="PROSITE" id="PS50850"/>
    </source>
</evidence>
<feature type="transmembrane region" description="Helical" evidence="4">
    <location>
        <begin position="373"/>
        <end position="392"/>
    </location>
</feature>
<dbReference type="Proteomes" id="UP000789704">
    <property type="component" value="Unassembled WGS sequence"/>
</dbReference>
<dbReference type="PROSITE" id="PS50850">
    <property type="entry name" value="MFS"/>
    <property type="match status" value="1"/>
</dbReference>
<dbReference type="InterPro" id="IPR036259">
    <property type="entry name" value="MFS_trans_sf"/>
</dbReference>
<name>A0A9N8X4B6_9BURK</name>
<evidence type="ECO:0000256" key="3">
    <source>
        <dbReference type="ARBA" id="ARBA00023136"/>
    </source>
</evidence>
<evidence type="ECO:0000256" key="4">
    <source>
        <dbReference type="SAM" id="Phobius"/>
    </source>
</evidence>
<dbReference type="InterPro" id="IPR011701">
    <property type="entry name" value="MFS"/>
</dbReference>
<dbReference type="EMBL" id="CAJQZC010000014">
    <property type="protein sequence ID" value="CAG4923215.1"/>
    <property type="molecule type" value="Genomic_DNA"/>
</dbReference>
<dbReference type="CDD" id="cd17324">
    <property type="entry name" value="MFS_NepI_like"/>
    <property type="match status" value="1"/>
</dbReference>
<dbReference type="GO" id="GO:0022857">
    <property type="term" value="F:transmembrane transporter activity"/>
    <property type="evidence" value="ECO:0007669"/>
    <property type="project" value="InterPro"/>
</dbReference>
<feature type="transmembrane region" description="Helical" evidence="4">
    <location>
        <begin position="278"/>
        <end position="297"/>
    </location>
</feature>
<feature type="transmembrane region" description="Helical" evidence="4">
    <location>
        <begin position="105"/>
        <end position="127"/>
    </location>
</feature>
<dbReference type="RefSeq" id="WP_228883237.1">
    <property type="nucleotide sequence ID" value="NZ_CAJQZC010000014.1"/>
</dbReference>
<feature type="transmembrane region" description="Helical" evidence="4">
    <location>
        <begin position="222"/>
        <end position="242"/>
    </location>
</feature>
<protein>
    <recommendedName>
        <fullName evidence="5">Major facilitator superfamily (MFS) profile domain-containing protein</fullName>
    </recommendedName>
</protein>
<evidence type="ECO:0000256" key="1">
    <source>
        <dbReference type="ARBA" id="ARBA00022692"/>
    </source>
</evidence>
<keyword evidence="1 4" id="KW-0812">Transmembrane</keyword>
<keyword evidence="7" id="KW-1185">Reference proteome</keyword>
<evidence type="ECO:0000313" key="6">
    <source>
        <dbReference type="EMBL" id="CAG4923215.1"/>
    </source>
</evidence>
<reference evidence="6" key="1">
    <citation type="submission" date="2021-04" db="EMBL/GenBank/DDBJ databases">
        <authorList>
            <person name="Vanwijnsberghe S."/>
        </authorList>
    </citation>
    <scope>NUCLEOTIDE SEQUENCE</scope>
    <source>
        <strain evidence="6">LMG 31841</strain>
    </source>
</reference>
<feature type="domain" description="Major facilitator superfamily (MFS) profile" evidence="5">
    <location>
        <begin position="13"/>
        <end position="398"/>
    </location>
</feature>
<dbReference type="PANTHER" id="PTHR42910">
    <property type="entry name" value="TRANSPORTER SCO4007-RELATED"/>
    <property type="match status" value="1"/>
</dbReference>
<dbReference type="AlphaFoldDB" id="A0A9N8X4B6"/>
<accession>A0A9N8X4B6</accession>
<feature type="transmembrane region" description="Helical" evidence="4">
    <location>
        <begin position="139"/>
        <end position="158"/>
    </location>
</feature>
<sequence length="408" mass="43490">MQARNHDGHVRSLTVIQAMLAIACGMIIANVYYAQPLTGLISATLGLPHTSTGLLVTLPLAGYGIGLLTIVPLGDLFENRRLALTLICMEMLFTLALSLTSWVTAYLFIAFLIGLVASAVQLLVPYITYLVDEEARGRAVGRVVSGVMLGIMLARPLSSLIANVWSWREVFRMSAVLMAFVIIGLRFVLPPRRPMQPPAYGSLLSSLAKIFLSTEVLRRRGIYQGALFGAFSVFWTAVPLWLSGPRFGLTQQGIAWVALAGIAGAIAPPFAGRIADRGLTQAGTAGAMLLASGSFIFSDLARGHSELSLALVIATAILLDFAVSANLVLSQRVIYSLGAEQRSRLNGLFMATFFAGGAISSAASGWAFAHFGWAGVTVLGMVLPLAALLYFATERRKPVVECVSASLP</sequence>
<feature type="transmembrane region" description="Helical" evidence="4">
    <location>
        <begin position="348"/>
        <end position="367"/>
    </location>
</feature>
<comment type="caution">
    <text evidence="6">The sequence shown here is derived from an EMBL/GenBank/DDBJ whole genome shotgun (WGS) entry which is preliminary data.</text>
</comment>
<proteinExistence type="predicted"/>
<feature type="transmembrane region" description="Helical" evidence="4">
    <location>
        <begin position="81"/>
        <end position="99"/>
    </location>
</feature>
<evidence type="ECO:0000256" key="2">
    <source>
        <dbReference type="ARBA" id="ARBA00022989"/>
    </source>
</evidence>
<feature type="transmembrane region" description="Helical" evidence="4">
    <location>
        <begin position="53"/>
        <end position="74"/>
    </location>
</feature>
<feature type="transmembrane region" description="Helical" evidence="4">
    <location>
        <begin position="12"/>
        <end position="33"/>
    </location>
</feature>
<dbReference type="Pfam" id="PF07690">
    <property type="entry name" value="MFS_1"/>
    <property type="match status" value="1"/>
</dbReference>
<gene>
    <name evidence="6" type="ORF">LMG31841_05262</name>
</gene>
<dbReference type="InterPro" id="IPR020846">
    <property type="entry name" value="MFS_dom"/>
</dbReference>
<dbReference type="Gene3D" id="1.20.1250.20">
    <property type="entry name" value="MFS general substrate transporter like domains"/>
    <property type="match status" value="1"/>
</dbReference>
<dbReference type="PROSITE" id="PS51257">
    <property type="entry name" value="PROKAR_LIPOPROTEIN"/>
    <property type="match status" value="1"/>
</dbReference>
<feature type="transmembrane region" description="Helical" evidence="4">
    <location>
        <begin position="254"/>
        <end position="271"/>
    </location>
</feature>
<organism evidence="6 7">
    <name type="scientific">Paraburkholderia saeva</name>
    <dbReference type="NCBI Taxonomy" id="2777537"/>
    <lineage>
        <taxon>Bacteria</taxon>
        <taxon>Pseudomonadati</taxon>
        <taxon>Pseudomonadota</taxon>
        <taxon>Betaproteobacteria</taxon>
        <taxon>Burkholderiales</taxon>
        <taxon>Burkholderiaceae</taxon>
        <taxon>Paraburkholderia</taxon>
    </lineage>
</organism>